<proteinExistence type="predicted"/>
<comment type="caution">
    <text evidence="1">The sequence shown here is derived from an EMBL/GenBank/DDBJ whole genome shotgun (WGS) entry which is preliminary data.</text>
</comment>
<organism evidence="1 2">
    <name type="scientific">Populus alba x Populus x berolinensis</name>
    <dbReference type="NCBI Taxonomy" id="444605"/>
    <lineage>
        <taxon>Eukaryota</taxon>
        <taxon>Viridiplantae</taxon>
        <taxon>Streptophyta</taxon>
        <taxon>Embryophyta</taxon>
        <taxon>Tracheophyta</taxon>
        <taxon>Spermatophyta</taxon>
        <taxon>Magnoliopsida</taxon>
        <taxon>eudicotyledons</taxon>
        <taxon>Gunneridae</taxon>
        <taxon>Pentapetalae</taxon>
        <taxon>rosids</taxon>
        <taxon>fabids</taxon>
        <taxon>Malpighiales</taxon>
        <taxon>Salicaceae</taxon>
        <taxon>Saliceae</taxon>
        <taxon>Populus</taxon>
    </lineage>
</organism>
<dbReference type="Proteomes" id="UP001164929">
    <property type="component" value="Chromosome 14"/>
</dbReference>
<protein>
    <submittedName>
        <fullName evidence="1">Uncharacterized protein</fullName>
    </submittedName>
</protein>
<name>A0AAD6LTZ7_9ROSI</name>
<accession>A0AAD6LTZ7</accession>
<dbReference type="AlphaFoldDB" id="A0AAD6LTZ7"/>
<sequence>MGGDIGSTCEESAATYSSVKRKLPTTVAMKGKWWRKWSVVSFAGNLVMPKTLALMPTQLTHNRMLSLYYSHLL</sequence>
<reference evidence="1" key="1">
    <citation type="journal article" date="2023" name="Mol. Ecol. Resour.">
        <title>Chromosome-level genome assembly of a triploid poplar Populus alba 'Berolinensis'.</title>
        <authorList>
            <person name="Chen S."/>
            <person name="Yu Y."/>
            <person name="Wang X."/>
            <person name="Wang S."/>
            <person name="Zhang T."/>
            <person name="Zhou Y."/>
            <person name="He R."/>
            <person name="Meng N."/>
            <person name="Wang Y."/>
            <person name="Liu W."/>
            <person name="Liu Z."/>
            <person name="Liu J."/>
            <person name="Guo Q."/>
            <person name="Huang H."/>
            <person name="Sederoff R.R."/>
            <person name="Wang G."/>
            <person name="Qu G."/>
            <person name="Chen S."/>
        </authorList>
    </citation>
    <scope>NUCLEOTIDE SEQUENCE</scope>
    <source>
        <strain evidence="1">SC-2020</strain>
    </source>
</reference>
<evidence type="ECO:0000313" key="1">
    <source>
        <dbReference type="EMBL" id="KAJ6973181.1"/>
    </source>
</evidence>
<evidence type="ECO:0000313" key="2">
    <source>
        <dbReference type="Proteomes" id="UP001164929"/>
    </source>
</evidence>
<dbReference type="EMBL" id="JAQIZT010000014">
    <property type="protein sequence ID" value="KAJ6973181.1"/>
    <property type="molecule type" value="Genomic_DNA"/>
</dbReference>
<gene>
    <name evidence="1" type="ORF">NC653_033497</name>
</gene>
<keyword evidence="2" id="KW-1185">Reference proteome</keyword>